<sequence>MQRSSLRCSSAPVATFSPIVPAPVRVGNFAFLSMGSQLRSWIRRG</sequence>
<organism evidence="1">
    <name type="scientific">Arundo donax</name>
    <name type="common">Giant reed</name>
    <name type="synonym">Donax arundinaceus</name>
    <dbReference type="NCBI Taxonomy" id="35708"/>
    <lineage>
        <taxon>Eukaryota</taxon>
        <taxon>Viridiplantae</taxon>
        <taxon>Streptophyta</taxon>
        <taxon>Embryophyta</taxon>
        <taxon>Tracheophyta</taxon>
        <taxon>Spermatophyta</taxon>
        <taxon>Magnoliopsida</taxon>
        <taxon>Liliopsida</taxon>
        <taxon>Poales</taxon>
        <taxon>Poaceae</taxon>
        <taxon>PACMAD clade</taxon>
        <taxon>Arundinoideae</taxon>
        <taxon>Arundineae</taxon>
        <taxon>Arundo</taxon>
    </lineage>
</organism>
<dbReference type="EMBL" id="GBRH01183133">
    <property type="protein sequence ID" value="JAE14763.1"/>
    <property type="molecule type" value="Transcribed_RNA"/>
</dbReference>
<evidence type="ECO:0000313" key="1">
    <source>
        <dbReference type="EMBL" id="JAE14763.1"/>
    </source>
</evidence>
<reference evidence="1" key="2">
    <citation type="journal article" date="2015" name="Data Brief">
        <title>Shoot transcriptome of the giant reed, Arundo donax.</title>
        <authorList>
            <person name="Barrero R.A."/>
            <person name="Guerrero F.D."/>
            <person name="Moolhuijzen P."/>
            <person name="Goolsby J.A."/>
            <person name="Tidwell J."/>
            <person name="Bellgard S.E."/>
            <person name="Bellgard M.I."/>
        </authorList>
    </citation>
    <scope>NUCLEOTIDE SEQUENCE</scope>
    <source>
        <tissue evidence="1">Shoot tissue taken approximately 20 cm above the soil surface</tissue>
    </source>
</reference>
<proteinExistence type="predicted"/>
<protein>
    <submittedName>
        <fullName evidence="1">Uncharacterized protein</fullName>
    </submittedName>
</protein>
<dbReference type="AlphaFoldDB" id="A0A0A9G280"/>
<name>A0A0A9G280_ARUDO</name>
<accession>A0A0A9G280</accession>
<reference evidence="1" key="1">
    <citation type="submission" date="2014-09" db="EMBL/GenBank/DDBJ databases">
        <authorList>
            <person name="Magalhaes I.L.F."/>
            <person name="Oliveira U."/>
            <person name="Santos F.R."/>
            <person name="Vidigal T.H.D.A."/>
            <person name="Brescovit A.D."/>
            <person name="Santos A.J."/>
        </authorList>
    </citation>
    <scope>NUCLEOTIDE SEQUENCE</scope>
    <source>
        <tissue evidence="1">Shoot tissue taken approximately 20 cm above the soil surface</tissue>
    </source>
</reference>